<evidence type="ECO:0000313" key="4">
    <source>
        <dbReference type="EMBL" id="KPI41132.1"/>
    </source>
</evidence>
<dbReference type="InterPro" id="IPR036291">
    <property type="entry name" value="NAD(P)-bd_dom_sf"/>
</dbReference>
<evidence type="ECO:0000256" key="3">
    <source>
        <dbReference type="ARBA" id="ARBA00023002"/>
    </source>
</evidence>
<reference evidence="4 5" key="1">
    <citation type="submission" date="2015-06" db="EMBL/GenBank/DDBJ databases">
        <title>Draft genome of the ant-associated black yeast Phialophora attae CBS 131958.</title>
        <authorList>
            <person name="Moreno L.F."/>
            <person name="Stielow B.J."/>
            <person name="de Hoog S."/>
            <person name="Vicente V.A."/>
            <person name="Weiss V.A."/>
            <person name="de Vries M."/>
            <person name="Cruz L.M."/>
            <person name="Souza E.M."/>
        </authorList>
    </citation>
    <scope>NUCLEOTIDE SEQUENCE [LARGE SCALE GENOMIC DNA]</scope>
    <source>
        <strain evidence="4 5">CBS 131958</strain>
    </source>
</reference>
<protein>
    <submittedName>
        <fullName evidence="4">Short-chain dehydrogenase 5</fullName>
    </submittedName>
</protein>
<dbReference type="EMBL" id="LFJN01000010">
    <property type="protein sequence ID" value="KPI41132.1"/>
    <property type="molecule type" value="Genomic_DNA"/>
</dbReference>
<keyword evidence="3" id="KW-0560">Oxidoreductase</keyword>
<comment type="similarity">
    <text evidence="1">Belongs to the short-chain dehydrogenases/reductases (SDR) family.</text>
</comment>
<dbReference type="Proteomes" id="UP000038010">
    <property type="component" value="Unassembled WGS sequence"/>
</dbReference>
<dbReference type="SUPFAM" id="SSF51735">
    <property type="entry name" value="NAD(P)-binding Rossmann-fold domains"/>
    <property type="match status" value="1"/>
</dbReference>
<proteinExistence type="inferred from homology"/>
<sequence length="321" mass="34958">MGSIRTKHAVISGACSGIGLALARSLLDQPDWKVVCADIRPESWKNLNPPLDSSRATFVECDIADWDSHAALFKKAFEWTGGQIDFYAANAGIGDRESLLFPWDLEAEPTKPNLDCIAVCELANYYGMKLFVHYARKTQQRLGADHAKIYHPKVVMTASCVAQYPFPIAPQYSAAKHAILGYTRAIGGTLYAKDNITVNCIMPAVVDTGILPGDLKERWPKGWLTPLSTMVRAFQELIDETGKVQQDGKSDGKDGVVKTAQSVECALDRLYYREPVAAPDESQAFMVKDSVDPNGVWAASVNAVWQARVAAGDTSSSVGGQ</sequence>
<evidence type="ECO:0000256" key="1">
    <source>
        <dbReference type="ARBA" id="ARBA00006484"/>
    </source>
</evidence>
<keyword evidence="5" id="KW-1185">Reference proteome</keyword>
<dbReference type="GO" id="GO:0016491">
    <property type="term" value="F:oxidoreductase activity"/>
    <property type="evidence" value="ECO:0007669"/>
    <property type="project" value="UniProtKB-KW"/>
</dbReference>
<organism evidence="4 5">
    <name type="scientific">Cyphellophora attinorum</name>
    <dbReference type="NCBI Taxonomy" id="1664694"/>
    <lineage>
        <taxon>Eukaryota</taxon>
        <taxon>Fungi</taxon>
        <taxon>Dikarya</taxon>
        <taxon>Ascomycota</taxon>
        <taxon>Pezizomycotina</taxon>
        <taxon>Eurotiomycetes</taxon>
        <taxon>Chaetothyriomycetidae</taxon>
        <taxon>Chaetothyriales</taxon>
        <taxon>Cyphellophoraceae</taxon>
        <taxon>Cyphellophora</taxon>
    </lineage>
</organism>
<dbReference type="RefSeq" id="XP_018001095.1">
    <property type="nucleotide sequence ID" value="XM_018148561.1"/>
</dbReference>
<dbReference type="PRINTS" id="PR00081">
    <property type="entry name" value="GDHRDH"/>
</dbReference>
<dbReference type="PROSITE" id="PS00061">
    <property type="entry name" value="ADH_SHORT"/>
    <property type="match status" value="1"/>
</dbReference>
<dbReference type="PANTHER" id="PTHR43180">
    <property type="entry name" value="3-OXOACYL-(ACYL-CARRIER-PROTEIN) REDUCTASE (AFU_ORTHOLOGUE AFUA_6G11210)"/>
    <property type="match status" value="1"/>
</dbReference>
<comment type="caution">
    <text evidence="4">The sequence shown here is derived from an EMBL/GenBank/DDBJ whole genome shotgun (WGS) entry which is preliminary data.</text>
</comment>
<dbReference type="InterPro" id="IPR002347">
    <property type="entry name" value="SDR_fam"/>
</dbReference>
<dbReference type="GeneID" id="28740440"/>
<accession>A0A0N1HV93</accession>
<name>A0A0N1HV93_9EURO</name>
<dbReference type="VEuPathDB" id="FungiDB:AB675_8138"/>
<dbReference type="PANTHER" id="PTHR43180:SF33">
    <property type="entry name" value="15-HYDROXYPROSTAGLANDIN DEHYDROGENASE [NAD(+)]-LIKE"/>
    <property type="match status" value="1"/>
</dbReference>
<dbReference type="STRING" id="1664694.A0A0N1HV93"/>
<dbReference type="Gene3D" id="3.40.50.720">
    <property type="entry name" value="NAD(P)-binding Rossmann-like Domain"/>
    <property type="match status" value="1"/>
</dbReference>
<keyword evidence="2" id="KW-0521">NADP</keyword>
<dbReference type="OrthoDB" id="5371740at2759"/>
<dbReference type="AlphaFoldDB" id="A0A0N1HV93"/>
<evidence type="ECO:0000256" key="2">
    <source>
        <dbReference type="ARBA" id="ARBA00022857"/>
    </source>
</evidence>
<evidence type="ECO:0000313" key="5">
    <source>
        <dbReference type="Proteomes" id="UP000038010"/>
    </source>
</evidence>
<gene>
    <name evidence="4" type="ORF">AB675_8138</name>
</gene>
<dbReference type="InterPro" id="IPR020904">
    <property type="entry name" value="Sc_DH/Rdtase_CS"/>
</dbReference>
<dbReference type="Pfam" id="PF00106">
    <property type="entry name" value="adh_short"/>
    <property type="match status" value="1"/>
</dbReference>